<keyword evidence="1" id="KW-0732">Signal</keyword>
<feature type="signal peptide" evidence="1">
    <location>
        <begin position="1"/>
        <end position="23"/>
    </location>
</feature>
<dbReference type="Proteomes" id="UP001174909">
    <property type="component" value="Unassembled WGS sequence"/>
</dbReference>
<proteinExistence type="predicted"/>
<feature type="non-terminal residue" evidence="2">
    <location>
        <position position="1"/>
    </location>
</feature>
<evidence type="ECO:0000313" key="2">
    <source>
        <dbReference type="EMBL" id="CAI7992968.1"/>
    </source>
</evidence>
<name>A0AA35W276_GEOBA</name>
<evidence type="ECO:0000256" key="1">
    <source>
        <dbReference type="SAM" id="SignalP"/>
    </source>
</evidence>
<comment type="caution">
    <text evidence="2">The sequence shown here is derived from an EMBL/GenBank/DDBJ whole genome shotgun (WGS) entry which is preliminary data.</text>
</comment>
<dbReference type="AlphaFoldDB" id="A0AA35W276"/>
<keyword evidence="3" id="KW-1185">Reference proteome</keyword>
<dbReference type="EMBL" id="CASHTH010000169">
    <property type="protein sequence ID" value="CAI7992968.1"/>
    <property type="molecule type" value="Genomic_DNA"/>
</dbReference>
<gene>
    <name evidence="2" type="ORF">GBAR_LOCUS1162</name>
</gene>
<feature type="chain" id="PRO_5041453365" evidence="1">
    <location>
        <begin position="24"/>
        <end position="74"/>
    </location>
</feature>
<evidence type="ECO:0000313" key="3">
    <source>
        <dbReference type="Proteomes" id="UP001174909"/>
    </source>
</evidence>
<organism evidence="2 3">
    <name type="scientific">Geodia barretti</name>
    <name type="common">Barrett's horny sponge</name>
    <dbReference type="NCBI Taxonomy" id="519541"/>
    <lineage>
        <taxon>Eukaryota</taxon>
        <taxon>Metazoa</taxon>
        <taxon>Porifera</taxon>
        <taxon>Demospongiae</taxon>
        <taxon>Heteroscleromorpha</taxon>
        <taxon>Tetractinellida</taxon>
        <taxon>Astrophorina</taxon>
        <taxon>Geodiidae</taxon>
        <taxon>Geodia</taxon>
    </lineage>
</organism>
<sequence>PCYHGTILQLVALFLQHIHLSLFLSSVGLVAETDLEIPPEKLLTIFPCPAEFLGIILRHSIVAGNTLRVGSHEC</sequence>
<reference evidence="2" key="1">
    <citation type="submission" date="2023-03" db="EMBL/GenBank/DDBJ databases">
        <authorList>
            <person name="Steffen K."/>
            <person name="Cardenas P."/>
        </authorList>
    </citation>
    <scope>NUCLEOTIDE SEQUENCE</scope>
</reference>
<accession>A0AA35W276</accession>
<protein>
    <submittedName>
        <fullName evidence="2">Uncharacterized protein</fullName>
    </submittedName>
</protein>